<keyword evidence="2" id="KW-1185">Reference proteome</keyword>
<dbReference type="Proteomes" id="UP000245468">
    <property type="component" value="Chromosome"/>
</dbReference>
<protein>
    <recommendedName>
        <fullName evidence="3">DUF4249 family protein</fullName>
    </recommendedName>
</protein>
<organism evidence="1 2">
    <name type="scientific">Aquirufa nivalisilvae</name>
    <dbReference type="NCBI Taxonomy" id="2516557"/>
    <lineage>
        <taxon>Bacteria</taxon>
        <taxon>Pseudomonadati</taxon>
        <taxon>Bacteroidota</taxon>
        <taxon>Cytophagia</taxon>
        <taxon>Cytophagales</taxon>
        <taxon>Flectobacillaceae</taxon>
        <taxon>Aquirufa</taxon>
    </lineage>
</organism>
<dbReference type="OrthoDB" id="1117838at2"/>
<dbReference type="Pfam" id="PF14054">
    <property type="entry name" value="DUF4249"/>
    <property type="match status" value="1"/>
</dbReference>
<evidence type="ECO:0000313" key="2">
    <source>
        <dbReference type="Proteomes" id="UP000245468"/>
    </source>
</evidence>
<dbReference type="KEGG" id="psez:HME7025_02110"/>
<reference evidence="2" key="1">
    <citation type="submission" date="2018-05" db="EMBL/GenBank/DDBJ databases">
        <title>Pseudarcicella sp. HME7025 Genome sequencing and assembly.</title>
        <authorList>
            <person name="Kim H."/>
            <person name="Kang H."/>
            <person name="Joh K."/>
        </authorList>
    </citation>
    <scope>NUCLEOTIDE SEQUENCE [LARGE SCALE GENOMIC DNA]</scope>
    <source>
        <strain evidence="2">HME7025</strain>
    </source>
</reference>
<proteinExistence type="predicted"/>
<sequence length="280" mass="30789">MLRYISIFFISILFVSCAEFENGVQETDPKPVVEGYLIPGVQVTIRIHKEIPYTADSTANKEVPIDGLAIKLTGPNSSVTLISKGSGMYQAPADFAVKVGGVYSLNFDYHGKAISAITKIPSKPVQYAADKTIISRQAVNLTPGFNNGTRPGGFGGSENSITLTWSNPDNDYFISVVENLEVNPVEIIKFPVDTTRVRPNIRFRNEPIQGTVAEIRSQSFQYFGHHRIVLFKLNPDYVALYQRNGNTTQNISTPPTTINNGLGIFTGVNADTLFVRVIPE</sequence>
<dbReference type="PROSITE" id="PS51257">
    <property type="entry name" value="PROKAR_LIPOPROTEIN"/>
    <property type="match status" value="1"/>
</dbReference>
<dbReference type="EMBL" id="CP029346">
    <property type="protein sequence ID" value="AWL09958.1"/>
    <property type="molecule type" value="Genomic_DNA"/>
</dbReference>
<gene>
    <name evidence="1" type="ORF">HME7025_02110</name>
</gene>
<dbReference type="RefSeq" id="WP_109323807.1">
    <property type="nucleotide sequence ID" value="NZ_CP029346.1"/>
</dbReference>
<evidence type="ECO:0008006" key="3">
    <source>
        <dbReference type="Google" id="ProtNLM"/>
    </source>
</evidence>
<accession>A0A2S2DX31</accession>
<name>A0A2S2DX31_9BACT</name>
<dbReference type="InterPro" id="IPR025345">
    <property type="entry name" value="DUF4249"/>
</dbReference>
<dbReference type="AlphaFoldDB" id="A0A2S2DX31"/>
<evidence type="ECO:0000313" key="1">
    <source>
        <dbReference type="EMBL" id="AWL09958.1"/>
    </source>
</evidence>